<sequence>MPLTLEQARSWLTDVLGSESAQQICEPMEKAAAEPAAKPAARTVRKIRSEAVV</sequence>
<organism evidence="1">
    <name type="scientific">bioreactor metagenome</name>
    <dbReference type="NCBI Taxonomy" id="1076179"/>
    <lineage>
        <taxon>unclassified sequences</taxon>
        <taxon>metagenomes</taxon>
        <taxon>ecological metagenomes</taxon>
    </lineage>
</organism>
<gene>
    <name evidence="1" type="ORF">SDC9_211723</name>
</gene>
<comment type="caution">
    <text evidence="1">The sequence shown here is derived from an EMBL/GenBank/DDBJ whole genome shotgun (WGS) entry which is preliminary data.</text>
</comment>
<dbReference type="EMBL" id="VSSQ01144163">
    <property type="protein sequence ID" value="MPN63954.1"/>
    <property type="molecule type" value="Genomic_DNA"/>
</dbReference>
<protein>
    <submittedName>
        <fullName evidence="1">Uncharacterized protein</fullName>
    </submittedName>
</protein>
<proteinExistence type="predicted"/>
<dbReference type="AlphaFoldDB" id="A0A645JWA7"/>
<accession>A0A645JWA7</accession>
<reference evidence="1" key="1">
    <citation type="submission" date="2019-08" db="EMBL/GenBank/DDBJ databases">
        <authorList>
            <person name="Kucharzyk K."/>
            <person name="Murdoch R.W."/>
            <person name="Higgins S."/>
            <person name="Loffler F."/>
        </authorList>
    </citation>
    <scope>NUCLEOTIDE SEQUENCE</scope>
</reference>
<evidence type="ECO:0000313" key="1">
    <source>
        <dbReference type="EMBL" id="MPN63954.1"/>
    </source>
</evidence>
<name>A0A645JWA7_9ZZZZ</name>